<organism evidence="1 2">
    <name type="scientific">Aspergillus brunneoviolaceus CBS 621.78</name>
    <dbReference type="NCBI Taxonomy" id="1450534"/>
    <lineage>
        <taxon>Eukaryota</taxon>
        <taxon>Fungi</taxon>
        <taxon>Dikarya</taxon>
        <taxon>Ascomycota</taxon>
        <taxon>Pezizomycotina</taxon>
        <taxon>Eurotiomycetes</taxon>
        <taxon>Eurotiomycetidae</taxon>
        <taxon>Eurotiales</taxon>
        <taxon>Aspergillaceae</taxon>
        <taxon>Aspergillus</taxon>
        <taxon>Aspergillus subgen. Circumdati</taxon>
    </lineage>
</organism>
<protein>
    <submittedName>
        <fullName evidence="1">Uncharacterized protein</fullName>
    </submittedName>
</protein>
<name>A0ACD1GF74_9EURO</name>
<sequence length="375" mass="44146">MKSLQDWLNNVQTLMCVQVEGLEELVEELCLECAHPNKSHRLERLRHFQTDLRGFVGEWDWLADNVLARYFHSPWSRREWDQLREDLKFIRQSLVQELTDSVRNRLYAHFNRFRDVLRARGRSKRFNDMLQERLAGSYQRAANLRLPEDNRVQLMWFLHAACEARYPRADPRLRVQISNLIWRRRRVITRQSSHLPPATVDFTRTTEFPPIPGIFIRCPYCEHRFLSRDLSHSKWRCHLMDDLRPYLCIHLKDADAHPAKLLPSFLNECPFCDVPCADSQWSSVEKLLRHIAERHLEELFLLALPGGPTDLFSNVFLREGKISLGPYEAPEVPEAYEAYYRPFGSPEDDEVEESVDTEEDDGLTSEGVRSSRSLI</sequence>
<proteinExistence type="predicted"/>
<evidence type="ECO:0000313" key="1">
    <source>
        <dbReference type="EMBL" id="RAH47949.1"/>
    </source>
</evidence>
<keyword evidence="2" id="KW-1185">Reference proteome</keyword>
<evidence type="ECO:0000313" key="2">
    <source>
        <dbReference type="Proteomes" id="UP000249057"/>
    </source>
</evidence>
<gene>
    <name evidence="1" type="ORF">BO95DRAFT_461696</name>
</gene>
<dbReference type="EMBL" id="KZ825327">
    <property type="protein sequence ID" value="RAH47949.1"/>
    <property type="molecule type" value="Genomic_DNA"/>
</dbReference>
<accession>A0ACD1GF74</accession>
<dbReference type="Proteomes" id="UP000249057">
    <property type="component" value="Unassembled WGS sequence"/>
</dbReference>
<reference evidence="1" key="1">
    <citation type="submission" date="2018-02" db="EMBL/GenBank/DDBJ databases">
        <title>The genomes of Aspergillus section Nigri reveals drivers in fungal speciation.</title>
        <authorList>
            <consortium name="DOE Joint Genome Institute"/>
            <person name="Vesth T.C."/>
            <person name="Nybo J."/>
            <person name="Theobald S."/>
            <person name="Brandl J."/>
            <person name="Frisvad J.C."/>
            <person name="Nielsen K.F."/>
            <person name="Lyhne E.K."/>
            <person name="Kogle M.E."/>
            <person name="Kuo A."/>
            <person name="Riley R."/>
            <person name="Clum A."/>
            <person name="Nolan M."/>
            <person name="Lipzen A."/>
            <person name="Salamov A."/>
            <person name="Henrissat B."/>
            <person name="Wiebenga A."/>
            <person name="De vries R.P."/>
            <person name="Grigoriev I.V."/>
            <person name="Mortensen U.H."/>
            <person name="Andersen M.R."/>
            <person name="Baker S.E."/>
        </authorList>
    </citation>
    <scope>NUCLEOTIDE SEQUENCE</scope>
    <source>
        <strain evidence="1">CBS 621.78</strain>
    </source>
</reference>